<reference evidence="1 2" key="1">
    <citation type="journal article" date="2019" name="PLoS Biol.">
        <title>Sex chromosomes control vertical transmission of feminizing Wolbachia symbionts in an isopod.</title>
        <authorList>
            <person name="Becking T."/>
            <person name="Chebbi M.A."/>
            <person name="Giraud I."/>
            <person name="Moumen B."/>
            <person name="Laverre T."/>
            <person name="Caubet Y."/>
            <person name="Peccoud J."/>
            <person name="Gilbert C."/>
            <person name="Cordaux R."/>
        </authorList>
    </citation>
    <scope>NUCLEOTIDE SEQUENCE [LARGE SCALE GENOMIC DNA]</scope>
    <source>
        <strain evidence="1">ANa2</strain>
        <tissue evidence="1">Whole body excluding digestive tract and cuticle</tissue>
    </source>
</reference>
<dbReference type="EMBL" id="SEYY01018794">
    <property type="protein sequence ID" value="KAB7498981.1"/>
    <property type="molecule type" value="Genomic_DNA"/>
</dbReference>
<comment type="caution">
    <text evidence="1">The sequence shown here is derived from an EMBL/GenBank/DDBJ whole genome shotgun (WGS) entry which is preliminary data.</text>
</comment>
<dbReference type="Proteomes" id="UP000326759">
    <property type="component" value="Unassembled WGS sequence"/>
</dbReference>
<name>A0A5N5SXQ0_9CRUS</name>
<evidence type="ECO:0000313" key="2">
    <source>
        <dbReference type="Proteomes" id="UP000326759"/>
    </source>
</evidence>
<keyword evidence="2" id="KW-1185">Reference proteome</keyword>
<sequence length="179" mass="19863">MGSAGDVSTLSMANNNHGKLGDSNQLTLMANGSARKMASSIASLDIQRDPTYGSRRLSMASHLSDSRGLYPKGQLPVDFMPAYRMGYPLSWDPLYIQSPIQDSGSEFNASLYPPPQRLLYPGYALGPSMPYGLPRYPFHSSCAQSYDFYDMGAMSRSLLDPEIESNEFEYKIFGFQNQK</sequence>
<gene>
    <name evidence="1" type="ORF">Anas_05751</name>
</gene>
<protein>
    <submittedName>
        <fullName evidence="1">Uncharacterized protein</fullName>
    </submittedName>
</protein>
<accession>A0A5N5SXQ0</accession>
<organism evidence="1 2">
    <name type="scientific">Armadillidium nasatum</name>
    <dbReference type="NCBI Taxonomy" id="96803"/>
    <lineage>
        <taxon>Eukaryota</taxon>
        <taxon>Metazoa</taxon>
        <taxon>Ecdysozoa</taxon>
        <taxon>Arthropoda</taxon>
        <taxon>Crustacea</taxon>
        <taxon>Multicrustacea</taxon>
        <taxon>Malacostraca</taxon>
        <taxon>Eumalacostraca</taxon>
        <taxon>Peracarida</taxon>
        <taxon>Isopoda</taxon>
        <taxon>Oniscidea</taxon>
        <taxon>Crinocheta</taxon>
        <taxon>Armadillidiidae</taxon>
        <taxon>Armadillidium</taxon>
    </lineage>
</organism>
<dbReference type="AlphaFoldDB" id="A0A5N5SXQ0"/>
<proteinExistence type="predicted"/>
<evidence type="ECO:0000313" key="1">
    <source>
        <dbReference type="EMBL" id="KAB7498981.1"/>
    </source>
</evidence>